<accession>A0A6J4Q4Y9</accession>
<dbReference type="AlphaFoldDB" id="A0A6J4Q4Y9"/>
<proteinExistence type="predicted"/>
<keyword evidence="2" id="KW-0808">Transferase</keyword>
<feature type="compositionally biased region" description="Basic and acidic residues" evidence="1">
    <location>
        <begin position="108"/>
        <end position="119"/>
    </location>
</feature>
<feature type="compositionally biased region" description="Basic and acidic residues" evidence="1">
    <location>
        <begin position="1"/>
        <end position="16"/>
    </location>
</feature>
<feature type="non-terminal residue" evidence="2">
    <location>
        <position position="1"/>
    </location>
</feature>
<feature type="compositionally biased region" description="Basic residues" evidence="1">
    <location>
        <begin position="206"/>
        <end position="231"/>
    </location>
</feature>
<feature type="compositionally biased region" description="Basic residues" evidence="1">
    <location>
        <begin position="28"/>
        <end position="52"/>
    </location>
</feature>
<feature type="compositionally biased region" description="Basic residues" evidence="1">
    <location>
        <begin position="120"/>
        <end position="145"/>
    </location>
</feature>
<evidence type="ECO:0000256" key="1">
    <source>
        <dbReference type="SAM" id="MobiDB-lite"/>
    </source>
</evidence>
<name>A0A6J4Q4Y9_9RHOB</name>
<feature type="compositionally biased region" description="Basic residues" evidence="1">
    <location>
        <begin position="96"/>
        <end position="105"/>
    </location>
</feature>
<organism evidence="2">
    <name type="scientific">uncultured Rubellimicrobium sp</name>
    <dbReference type="NCBI Taxonomy" id="543078"/>
    <lineage>
        <taxon>Bacteria</taxon>
        <taxon>Pseudomonadati</taxon>
        <taxon>Pseudomonadota</taxon>
        <taxon>Alphaproteobacteria</taxon>
        <taxon>Rhodobacterales</taxon>
        <taxon>Roseobacteraceae</taxon>
        <taxon>Rubellimicrobium</taxon>
        <taxon>environmental samples</taxon>
    </lineage>
</organism>
<dbReference type="GO" id="GO:0052381">
    <property type="term" value="F:tRNA dimethylallyltransferase activity"/>
    <property type="evidence" value="ECO:0007669"/>
    <property type="project" value="UniProtKB-EC"/>
</dbReference>
<reference evidence="2" key="1">
    <citation type="submission" date="2020-02" db="EMBL/GenBank/DDBJ databases">
        <authorList>
            <person name="Meier V. D."/>
        </authorList>
    </citation>
    <scope>NUCLEOTIDE SEQUENCE</scope>
    <source>
        <strain evidence="2">AVDCRST_MAG15</strain>
    </source>
</reference>
<feature type="compositionally biased region" description="Low complexity" evidence="1">
    <location>
        <begin position="75"/>
        <end position="85"/>
    </location>
</feature>
<protein>
    <submittedName>
        <fullName evidence="2">tRNA dimethylallyltransferase</fullName>
        <ecNumber evidence="2">2.5.1.75</ecNumber>
    </submittedName>
</protein>
<feature type="compositionally biased region" description="Basic residues" evidence="1">
    <location>
        <begin position="163"/>
        <end position="174"/>
    </location>
</feature>
<gene>
    <name evidence="2" type="ORF">AVDCRST_MAG15-2849</name>
</gene>
<feature type="non-terminal residue" evidence="2">
    <location>
        <position position="286"/>
    </location>
</feature>
<dbReference type="EC" id="2.5.1.75" evidence="2"/>
<evidence type="ECO:0000313" key="2">
    <source>
        <dbReference type="EMBL" id="CAA9430557.1"/>
    </source>
</evidence>
<feature type="region of interest" description="Disordered" evidence="1">
    <location>
        <begin position="1"/>
        <end position="257"/>
    </location>
</feature>
<dbReference type="EMBL" id="CADCUU010000426">
    <property type="protein sequence ID" value="CAA9430557.1"/>
    <property type="molecule type" value="Genomic_DNA"/>
</dbReference>
<sequence length="286" mass="32168">GPRQDSPRPARADRGPHRQWQIGACGCHRARGRRHRRQRRRSTGLRRLAHPHRPPERGGGGRASPRAFRSCRHGPALFRRPLAARPRPDPFGPPPPRHRRRHRPLPLRADRRPGRDPRHPARNPRGGRRPPPRHAPRRPRPRHPLGARPAQPRPRPARLGGAARHRTTPRRLAGRHPAPAPAPLRDDPPRPAPRGPLAQHPDRAAIRPHARPRRPRRSPRPPPRLARRGSRLPRPWCRGTPRPSPGQPAAIGGTRPRRHRLPCLCQASAHLVPVPNGGLDSDNAPL</sequence>